<evidence type="ECO:0000256" key="1">
    <source>
        <dbReference type="SAM" id="MobiDB-lite"/>
    </source>
</evidence>
<feature type="compositionally biased region" description="Basic and acidic residues" evidence="1">
    <location>
        <begin position="1"/>
        <end position="17"/>
    </location>
</feature>
<dbReference type="Proteomes" id="UP000324897">
    <property type="component" value="Unassembled WGS sequence"/>
</dbReference>
<dbReference type="PANTHER" id="PTHR10091">
    <property type="entry name" value="ALDOSE-1-EPIMERASE"/>
    <property type="match status" value="1"/>
</dbReference>
<dbReference type="GO" id="GO:0004034">
    <property type="term" value="F:aldose 1-epimerase activity"/>
    <property type="evidence" value="ECO:0007669"/>
    <property type="project" value="TreeGrafter"/>
</dbReference>
<keyword evidence="3" id="KW-1185">Reference proteome</keyword>
<dbReference type="EMBL" id="RWGY01000031">
    <property type="protein sequence ID" value="TVU14197.1"/>
    <property type="molecule type" value="Genomic_DNA"/>
</dbReference>
<feature type="region of interest" description="Disordered" evidence="1">
    <location>
        <begin position="1"/>
        <end position="41"/>
    </location>
</feature>
<comment type="caution">
    <text evidence="2">The sequence shown here is derived from an EMBL/GenBank/DDBJ whole genome shotgun (WGS) entry which is preliminary data.</text>
</comment>
<sequence length="217" mass="24926">MEKSTVVPPKRDHKSEDQLEVEGEADAAKKRKIEPRSEETEYQLEWDDSWWSAVEPGDDDDIELHTDVYAWQARLFRESPYVVLRHTCWNLGVDVLGQALRLFASRHSHIVMDEELPSQMLMPDQPARSTLTTWSSSSRSSKTYAHLGGRRGFSKVVWTVKEYVGGGSSPYITLYYRSFDGEKVMYSLNNHSRDDKLRAGFPGDLDVYVTYRLSSPV</sequence>
<organism evidence="2 3">
    <name type="scientific">Eragrostis curvula</name>
    <name type="common">weeping love grass</name>
    <dbReference type="NCBI Taxonomy" id="38414"/>
    <lineage>
        <taxon>Eukaryota</taxon>
        <taxon>Viridiplantae</taxon>
        <taxon>Streptophyta</taxon>
        <taxon>Embryophyta</taxon>
        <taxon>Tracheophyta</taxon>
        <taxon>Spermatophyta</taxon>
        <taxon>Magnoliopsida</taxon>
        <taxon>Liliopsida</taxon>
        <taxon>Poales</taxon>
        <taxon>Poaceae</taxon>
        <taxon>PACMAD clade</taxon>
        <taxon>Chloridoideae</taxon>
        <taxon>Eragrostideae</taxon>
        <taxon>Eragrostidinae</taxon>
        <taxon>Eragrostis</taxon>
    </lineage>
</organism>
<evidence type="ECO:0000313" key="3">
    <source>
        <dbReference type="Proteomes" id="UP000324897"/>
    </source>
</evidence>
<dbReference type="Gramene" id="TVU14197">
    <property type="protein sequence ID" value="TVU14197"/>
    <property type="gene ID" value="EJB05_37647"/>
</dbReference>
<dbReference type="GO" id="GO:0030246">
    <property type="term" value="F:carbohydrate binding"/>
    <property type="evidence" value="ECO:0007669"/>
    <property type="project" value="InterPro"/>
</dbReference>
<dbReference type="GO" id="GO:0006006">
    <property type="term" value="P:glucose metabolic process"/>
    <property type="evidence" value="ECO:0007669"/>
    <property type="project" value="TreeGrafter"/>
</dbReference>
<dbReference type="Gene3D" id="2.70.98.10">
    <property type="match status" value="1"/>
</dbReference>
<gene>
    <name evidence="2" type="ORF">EJB05_37647</name>
</gene>
<name>A0A5J9TSJ2_9POAL</name>
<proteinExistence type="predicted"/>
<dbReference type="AlphaFoldDB" id="A0A5J9TSJ2"/>
<dbReference type="InterPro" id="IPR011013">
    <property type="entry name" value="Gal_mutarotase_sf_dom"/>
</dbReference>
<accession>A0A5J9TSJ2</accession>
<reference evidence="2 3" key="1">
    <citation type="journal article" date="2019" name="Sci. Rep.">
        <title>A high-quality genome of Eragrostis curvula grass provides insights into Poaceae evolution and supports new strategies to enhance forage quality.</title>
        <authorList>
            <person name="Carballo J."/>
            <person name="Santos B.A.C.M."/>
            <person name="Zappacosta D."/>
            <person name="Garbus I."/>
            <person name="Selva J.P."/>
            <person name="Gallo C.A."/>
            <person name="Diaz A."/>
            <person name="Albertini E."/>
            <person name="Caccamo M."/>
            <person name="Echenique V."/>
        </authorList>
    </citation>
    <scope>NUCLEOTIDE SEQUENCE [LARGE SCALE GENOMIC DNA]</scope>
    <source>
        <strain evidence="3">cv. Victoria</strain>
        <tissue evidence="2">Leaf</tissue>
    </source>
</reference>
<dbReference type="GO" id="GO:0033499">
    <property type="term" value="P:galactose catabolic process via UDP-galactose, Leloir pathway"/>
    <property type="evidence" value="ECO:0007669"/>
    <property type="project" value="TreeGrafter"/>
</dbReference>
<dbReference type="InterPro" id="IPR014718">
    <property type="entry name" value="GH-type_carb-bd"/>
</dbReference>
<feature type="non-terminal residue" evidence="2">
    <location>
        <position position="1"/>
    </location>
</feature>
<dbReference type="PANTHER" id="PTHR10091:SF13">
    <property type="entry name" value="ALDOSE 1-EPIMERASE"/>
    <property type="match status" value="1"/>
</dbReference>
<evidence type="ECO:0000313" key="2">
    <source>
        <dbReference type="EMBL" id="TVU14197.1"/>
    </source>
</evidence>
<dbReference type="OrthoDB" id="274691at2759"/>
<dbReference type="SUPFAM" id="SSF74650">
    <property type="entry name" value="Galactose mutarotase-like"/>
    <property type="match status" value="1"/>
</dbReference>
<protein>
    <submittedName>
        <fullName evidence="2">Uncharacterized protein</fullName>
    </submittedName>
</protein>